<name>A0A453CKQ8_AEGTS</name>
<evidence type="ECO:0000259" key="2">
    <source>
        <dbReference type="Pfam" id="PF11955"/>
    </source>
</evidence>
<dbReference type="PANTHER" id="PTHR31476">
    <property type="entry name" value="PROTEIN WHAT'S THIS FACTOR 1 HOMOLOG, CHLOROPLASTIC"/>
    <property type="match status" value="1"/>
</dbReference>
<dbReference type="GO" id="GO:0003723">
    <property type="term" value="F:RNA binding"/>
    <property type="evidence" value="ECO:0007669"/>
    <property type="project" value="InterPro"/>
</dbReference>
<feature type="compositionally biased region" description="Basic residues" evidence="1">
    <location>
        <begin position="125"/>
        <end position="143"/>
    </location>
</feature>
<feature type="compositionally biased region" description="Basic residues" evidence="1">
    <location>
        <begin position="197"/>
        <end position="216"/>
    </location>
</feature>
<feature type="compositionally biased region" description="Low complexity" evidence="1">
    <location>
        <begin position="150"/>
        <end position="163"/>
    </location>
</feature>
<dbReference type="InterPro" id="IPR045040">
    <property type="entry name" value="PORR_fam"/>
</dbReference>
<dbReference type="Proteomes" id="UP000015105">
    <property type="component" value="Chromosome 2D"/>
</dbReference>
<reference evidence="4" key="2">
    <citation type="journal article" date="2017" name="Nat. Plants">
        <title>The Aegilops tauschii genome reveals multiple impacts of transposons.</title>
        <authorList>
            <person name="Zhao G."/>
            <person name="Zou C."/>
            <person name="Li K."/>
            <person name="Wang K."/>
            <person name="Li T."/>
            <person name="Gao L."/>
            <person name="Zhang X."/>
            <person name="Wang H."/>
            <person name="Yang Z."/>
            <person name="Liu X."/>
            <person name="Jiang W."/>
            <person name="Mao L."/>
            <person name="Kong X."/>
            <person name="Jiao Y."/>
            <person name="Jia J."/>
        </authorList>
    </citation>
    <scope>NUCLEOTIDE SEQUENCE [LARGE SCALE GENOMIC DNA]</scope>
    <source>
        <strain evidence="4">cv. AL8/78</strain>
    </source>
</reference>
<dbReference type="AlphaFoldDB" id="A0A453CKQ8"/>
<dbReference type="EnsemblPlants" id="AET2Gv20876900.1">
    <property type="protein sequence ID" value="AET2Gv20876900.1"/>
    <property type="gene ID" value="AET2Gv20876900"/>
</dbReference>
<dbReference type="PANTHER" id="PTHR31476:SF10">
    <property type="entry name" value="OS04G0546100 PROTEIN"/>
    <property type="match status" value="1"/>
</dbReference>
<reference evidence="3" key="4">
    <citation type="submission" date="2019-03" db="UniProtKB">
        <authorList>
            <consortium name="EnsemblPlants"/>
        </authorList>
    </citation>
    <scope>IDENTIFICATION</scope>
</reference>
<keyword evidence="4" id="KW-1185">Reference proteome</keyword>
<reference evidence="3" key="5">
    <citation type="journal article" date="2021" name="G3 (Bethesda)">
        <title>Aegilops tauschii genome assembly Aet v5.0 features greater sequence contiguity and improved annotation.</title>
        <authorList>
            <person name="Wang L."/>
            <person name="Zhu T."/>
            <person name="Rodriguez J.C."/>
            <person name="Deal K.R."/>
            <person name="Dubcovsky J."/>
            <person name="McGuire P.E."/>
            <person name="Lux T."/>
            <person name="Spannagl M."/>
            <person name="Mayer K.F.X."/>
            <person name="Baldrich P."/>
            <person name="Meyers B.C."/>
            <person name="Huo N."/>
            <person name="Gu Y.Q."/>
            <person name="Zhou H."/>
            <person name="Devos K.M."/>
            <person name="Bennetzen J.L."/>
            <person name="Unver T."/>
            <person name="Budak H."/>
            <person name="Gulick P.J."/>
            <person name="Galiba G."/>
            <person name="Kalapos B."/>
            <person name="Nelson D.R."/>
            <person name="Li P."/>
            <person name="You F.M."/>
            <person name="Luo M.C."/>
            <person name="Dvorak J."/>
        </authorList>
    </citation>
    <scope>NUCLEOTIDE SEQUENCE [LARGE SCALE GENOMIC DNA]</scope>
    <source>
        <strain evidence="3">cv. AL8/78</strain>
    </source>
</reference>
<feature type="compositionally biased region" description="Acidic residues" evidence="1">
    <location>
        <begin position="497"/>
        <end position="515"/>
    </location>
</feature>
<sequence length="515" mass="57863">NRASLSDFHDSPLSSQTVKFFFSSQPHKFWTVEKPNYVGPNKQAQSRLNQAEWPGHRAHSCCGICLFFHLCPPRRSVRICPNTPRAPPATLALRRVLHSPHQRPPSPPPRHAEGAAQVGEEPRAGPHHRSDHLHPRVLPHARLPRPPAVVPGAGPRPRALPEAARPHRPRAPLPPPPPDPLRRAAAPALPHPPRLLPHLRLRHPPRPPRPRLRRRLPPPPRAPPPPHPLQVAPAGLHPPAPLRPRPALYDFASSFPSSHPDLFAVSNNHISLSTSRLPDDIAISSLQRRHAEAIIGATYRDLSRPPSSSHAPLAFPMRFPRGYGGMKKVKAWMDDFHRLPYISPYDDASGIDPDSDIYEKRNIGLLHELLGLMVHKMVRRNAIRLLREELGLPHKFTRLFTRYPGVFYLSLKCKTTTLVLREGYERGKLVEKHPLAAVRDKVQYVMRTGVLYRGKGLSKLVLDEDDDEEEGTLDGDQEFQGEGMDEDADVECFGMEIVDDDGPGNDDYDDRDSYD</sequence>
<proteinExistence type="predicted"/>
<evidence type="ECO:0000313" key="4">
    <source>
        <dbReference type="Proteomes" id="UP000015105"/>
    </source>
</evidence>
<feature type="region of interest" description="Disordered" evidence="1">
    <location>
        <begin position="494"/>
        <end position="515"/>
    </location>
</feature>
<dbReference type="InterPro" id="IPR021099">
    <property type="entry name" value="PORR_domain"/>
</dbReference>
<accession>A0A453CKQ8</accession>
<feature type="region of interest" description="Disordered" evidence="1">
    <location>
        <begin position="98"/>
        <end position="241"/>
    </location>
</feature>
<feature type="domain" description="PORR" evidence="2">
    <location>
        <begin position="249"/>
        <end position="449"/>
    </location>
</feature>
<feature type="compositionally biased region" description="Pro residues" evidence="1">
    <location>
        <begin position="217"/>
        <end position="228"/>
    </location>
</feature>
<reference evidence="3" key="3">
    <citation type="journal article" date="2017" name="Nature">
        <title>Genome sequence of the progenitor of the wheat D genome Aegilops tauschii.</title>
        <authorList>
            <person name="Luo M.C."/>
            <person name="Gu Y.Q."/>
            <person name="Puiu D."/>
            <person name="Wang H."/>
            <person name="Twardziok S.O."/>
            <person name="Deal K.R."/>
            <person name="Huo N."/>
            <person name="Zhu T."/>
            <person name="Wang L."/>
            <person name="Wang Y."/>
            <person name="McGuire P.E."/>
            <person name="Liu S."/>
            <person name="Long H."/>
            <person name="Ramasamy R.K."/>
            <person name="Rodriguez J.C."/>
            <person name="Van S.L."/>
            <person name="Yuan L."/>
            <person name="Wang Z."/>
            <person name="Xia Z."/>
            <person name="Xiao L."/>
            <person name="Anderson O.D."/>
            <person name="Ouyang S."/>
            <person name="Liang Y."/>
            <person name="Zimin A.V."/>
            <person name="Pertea G."/>
            <person name="Qi P."/>
            <person name="Bennetzen J.L."/>
            <person name="Dai X."/>
            <person name="Dawson M.W."/>
            <person name="Muller H.G."/>
            <person name="Kugler K."/>
            <person name="Rivarola-Duarte L."/>
            <person name="Spannagl M."/>
            <person name="Mayer K.F.X."/>
            <person name="Lu F.H."/>
            <person name="Bevan M.W."/>
            <person name="Leroy P."/>
            <person name="Li P."/>
            <person name="You F.M."/>
            <person name="Sun Q."/>
            <person name="Liu Z."/>
            <person name="Lyons E."/>
            <person name="Wicker T."/>
            <person name="Salzberg S.L."/>
            <person name="Devos K.M."/>
            <person name="Dvorak J."/>
        </authorList>
    </citation>
    <scope>NUCLEOTIDE SEQUENCE [LARGE SCALE GENOMIC DNA]</scope>
    <source>
        <strain evidence="3">cv. AL8/78</strain>
    </source>
</reference>
<evidence type="ECO:0000256" key="1">
    <source>
        <dbReference type="SAM" id="MobiDB-lite"/>
    </source>
</evidence>
<feature type="region of interest" description="Disordered" evidence="1">
    <location>
        <begin position="463"/>
        <end position="482"/>
    </location>
</feature>
<evidence type="ECO:0000313" key="3">
    <source>
        <dbReference type="EnsemblPlants" id="AET2Gv20876900.1"/>
    </source>
</evidence>
<dbReference type="Pfam" id="PF11955">
    <property type="entry name" value="PORR"/>
    <property type="match status" value="1"/>
</dbReference>
<reference evidence="4" key="1">
    <citation type="journal article" date="2014" name="Science">
        <title>Ancient hybridizations among the ancestral genomes of bread wheat.</title>
        <authorList>
            <consortium name="International Wheat Genome Sequencing Consortium,"/>
            <person name="Marcussen T."/>
            <person name="Sandve S.R."/>
            <person name="Heier L."/>
            <person name="Spannagl M."/>
            <person name="Pfeifer M."/>
            <person name="Jakobsen K.S."/>
            <person name="Wulff B.B."/>
            <person name="Steuernagel B."/>
            <person name="Mayer K.F."/>
            <person name="Olsen O.A."/>
        </authorList>
    </citation>
    <scope>NUCLEOTIDE SEQUENCE [LARGE SCALE GENOMIC DNA]</scope>
    <source>
        <strain evidence="4">cv. AL8/78</strain>
    </source>
</reference>
<protein>
    <recommendedName>
        <fullName evidence="2">PORR domain-containing protein</fullName>
    </recommendedName>
</protein>
<dbReference type="STRING" id="200361.A0A453CKQ8"/>
<dbReference type="Gramene" id="AET2Gv20876900.1">
    <property type="protein sequence ID" value="AET2Gv20876900.1"/>
    <property type="gene ID" value="AET2Gv20876900"/>
</dbReference>
<organism evidence="3 4">
    <name type="scientific">Aegilops tauschii subsp. strangulata</name>
    <name type="common">Goatgrass</name>
    <dbReference type="NCBI Taxonomy" id="200361"/>
    <lineage>
        <taxon>Eukaryota</taxon>
        <taxon>Viridiplantae</taxon>
        <taxon>Streptophyta</taxon>
        <taxon>Embryophyta</taxon>
        <taxon>Tracheophyta</taxon>
        <taxon>Spermatophyta</taxon>
        <taxon>Magnoliopsida</taxon>
        <taxon>Liliopsida</taxon>
        <taxon>Poales</taxon>
        <taxon>Poaceae</taxon>
        <taxon>BOP clade</taxon>
        <taxon>Pooideae</taxon>
        <taxon>Triticodae</taxon>
        <taxon>Triticeae</taxon>
        <taxon>Triticinae</taxon>
        <taxon>Aegilops</taxon>
    </lineage>
</organism>